<keyword evidence="1" id="KW-0805">Transcription regulation</keyword>
<feature type="domain" description="HTH araC/xylS-type" evidence="4">
    <location>
        <begin position="235"/>
        <end position="334"/>
    </location>
</feature>
<dbReference type="InterPro" id="IPR011051">
    <property type="entry name" value="RmlC_Cupin_sf"/>
</dbReference>
<evidence type="ECO:0000256" key="3">
    <source>
        <dbReference type="ARBA" id="ARBA00023163"/>
    </source>
</evidence>
<keyword evidence="6" id="KW-1185">Reference proteome</keyword>
<accession>A0A399CUW7</accession>
<name>A0A399CUW7_9BACT</name>
<dbReference type="PANTHER" id="PTHR43280">
    <property type="entry name" value="ARAC-FAMILY TRANSCRIPTIONAL REGULATOR"/>
    <property type="match status" value="1"/>
</dbReference>
<reference evidence="5 6" key="1">
    <citation type="journal article" date="2015" name="Int. J. Syst. Evol. Microbiol.">
        <title>Mariniphaga sediminis sp. nov., isolated from coastal sediment.</title>
        <authorList>
            <person name="Wang F.Q."/>
            <person name="Shen Q.Y."/>
            <person name="Chen G.J."/>
            <person name="Du Z.J."/>
        </authorList>
    </citation>
    <scope>NUCLEOTIDE SEQUENCE [LARGE SCALE GENOMIC DNA]</scope>
    <source>
        <strain evidence="5 6">SY21</strain>
    </source>
</reference>
<keyword evidence="3" id="KW-0804">Transcription</keyword>
<dbReference type="InterPro" id="IPR009057">
    <property type="entry name" value="Homeodomain-like_sf"/>
</dbReference>
<evidence type="ECO:0000313" key="6">
    <source>
        <dbReference type="Proteomes" id="UP000266441"/>
    </source>
</evidence>
<dbReference type="SUPFAM" id="SSF46689">
    <property type="entry name" value="Homeodomain-like"/>
    <property type="match status" value="1"/>
</dbReference>
<evidence type="ECO:0000256" key="2">
    <source>
        <dbReference type="ARBA" id="ARBA00023125"/>
    </source>
</evidence>
<comment type="caution">
    <text evidence="5">The sequence shown here is derived from an EMBL/GenBank/DDBJ whole genome shotgun (WGS) entry which is preliminary data.</text>
</comment>
<evidence type="ECO:0000259" key="4">
    <source>
        <dbReference type="PROSITE" id="PS01124"/>
    </source>
</evidence>
<dbReference type="PROSITE" id="PS01124">
    <property type="entry name" value="HTH_ARAC_FAMILY_2"/>
    <property type="match status" value="1"/>
</dbReference>
<dbReference type="InterPro" id="IPR018060">
    <property type="entry name" value="HTH_AraC"/>
</dbReference>
<gene>
    <name evidence="5" type="ORF">D1164_20610</name>
</gene>
<dbReference type="InterPro" id="IPR020449">
    <property type="entry name" value="Tscrpt_reg_AraC-type_HTH"/>
</dbReference>
<dbReference type="Pfam" id="PF12833">
    <property type="entry name" value="HTH_18"/>
    <property type="match status" value="1"/>
</dbReference>
<dbReference type="RefSeq" id="WP_119351798.1">
    <property type="nucleotide sequence ID" value="NZ_QWET01000023.1"/>
</dbReference>
<dbReference type="InterPro" id="IPR018062">
    <property type="entry name" value="HTH_AraC-typ_CS"/>
</dbReference>
<organism evidence="5 6">
    <name type="scientific">Mariniphaga sediminis</name>
    <dbReference type="NCBI Taxonomy" id="1628158"/>
    <lineage>
        <taxon>Bacteria</taxon>
        <taxon>Pseudomonadati</taxon>
        <taxon>Bacteroidota</taxon>
        <taxon>Bacteroidia</taxon>
        <taxon>Marinilabiliales</taxon>
        <taxon>Prolixibacteraceae</taxon>
        <taxon>Mariniphaga</taxon>
    </lineage>
</organism>
<dbReference type="SUPFAM" id="SSF51182">
    <property type="entry name" value="RmlC-like cupins"/>
    <property type="match status" value="1"/>
</dbReference>
<dbReference type="PANTHER" id="PTHR43280:SF27">
    <property type="entry name" value="TRANSCRIPTIONAL REGULATOR MTLR"/>
    <property type="match status" value="1"/>
</dbReference>
<dbReference type="PROSITE" id="PS00041">
    <property type="entry name" value="HTH_ARAC_FAMILY_1"/>
    <property type="match status" value="1"/>
</dbReference>
<dbReference type="AlphaFoldDB" id="A0A399CUW7"/>
<dbReference type="SMART" id="SM00342">
    <property type="entry name" value="HTH_ARAC"/>
    <property type="match status" value="1"/>
</dbReference>
<proteinExistence type="predicted"/>
<dbReference type="EMBL" id="QWET01000023">
    <property type="protein sequence ID" value="RIH63257.1"/>
    <property type="molecule type" value="Genomic_DNA"/>
</dbReference>
<protein>
    <submittedName>
        <fullName evidence="5">AraC family transcriptional regulator</fullName>
    </submittedName>
</protein>
<evidence type="ECO:0000256" key="1">
    <source>
        <dbReference type="ARBA" id="ARBA00023015"/>
    </source>
</evidence>
<keyword evidence="2" id="KW-0238">DNA-binding</keyword>
<dbReference type="Gene3D" id="1.10.10.60">
    <property type="entry name" value="Homeodomain-like"/>
    <property type="match status" value="2"/>
</dbReference>
<sequence>MNPIIPKYYDPIEKRTYEADSCMPLRQAWNNDEFELTTLARGTYPGKRLKNDELEGIKSIGFWDIKKLQNWGLEWHTNEGIEICFLENGSLDFLLRDNLVKVQTNDITITRPWIIHKLGNPNVNLSKLYWLILDVNVRYPHQQWEWPDWIVLNPKDLDELTLKLRQNEQPVLKANREFRNCFIEMGRIIKQENKIKYDSRLKVQINNLLILLLEILNEGNIVLDQSLIESKRTVELFLNILESKTDEDWTVIKMAEYCHLGVTRFTHYCKEVTNCSPMEYLNKLRLRQAAKLLGENPALPVIDVAFMCGFSSTQYFNFAFKKHFSISPNKFRKK</sequence>
<dbReference type="GO" id="GO:0043565">
    <property type="term" value="F:sequence-specific DNA binding"/>
    <property type="evidence" value="ECO:0007669"/>
    <property type="project" value="InterPro"/>
</dbReference>
<evidence type="ECO:0000313" key="5">
    <source>
        <dbReference type="EMBL" id="RIH63257.1"/>
    </source>
</evidence>
<dbReference type="PRINTS" id="PR00032">
    <property type="entry name" value="HTHARAC"/>
</dbReference>
<dbReference type="GO" id="GO:0003700">
    <property type="term" value="F:DNA-binding transcription factor activity"/>
    <property type="evidence" value="ECO:0007669"/>
    <property type="project" value="InterPro"/>
</dbReference>
<dbReference type="OrthoDB" id="1093857at2"/>
<dbReference type="Proteomes" id="UP000266441">
    <property type="component" value="Unassembled WGS sequence"/>
</dbReference>